<gene>
    <name evidence="2" type="primary">Contig6955.g7445</name>
    <name evidence="2" type="ORF">STYLEM_4564</name>
</gene>
<feature type="domain" description="NAD(P)-binding" evidence="1">
    <location>
        <begin position="16"/>
        <end position="168"/>
    </location>
</feature>
<dbReference type="PANTHER" id="PTHR14097:SF7">
    <property type="entry name" value="OXIDOREDUCTASE HTATIP2"/>
    <property type="match status" value="1"/>
</dbReference>
<organism evidence="2 3">
    <name type="scientific">Stylonychia lemnae</name>
    <name type="common">Ciliate</name>
    <dbReference type="NCBI Taxonomy" id="5949"/>
    <lineage>
        <taxon>Eukaryota</taxon>
        <taxon>Sar</taxon>
        <taxon>Alveolata</taxon>
        <taxon>Ciliophora</taxon>
        <taxon>Intramacronucleata</taxon>
        <taxon>Spirotrichea</taxon>
        <taxon>Stichotrichia</taxon>
        <taxon>Sporadotrichida</taxon>
        <taxon>Oxytrichidae</taxon>
        <taxon>Stylonychinae</taxon>
        <taxon>Stylonychia</taxon>
    </lineage>
</organism>
<sequence length="241" mass="27561">MESSAQLSQVKIAILGGSGATGREIIRNAKQDPRVTEITIVVRRTLEEWKQEDFSCEIKIIMLENLDNLEEIKEQLMGNDIFISCLGARQKVGSKEFQRIERDVPANFARIAKECGATYFSYLSSMMVNKKSMIQILRVKAETEELINNQELPIATMFRPGVLVNRDNDFRWIEWILAKLPGSKIEDKVLAYAMYHHAVNETLKVKKGERLNSEPLKLAIENADIKKYADMIKKGILQNEQ</sequence>
<evidence type="ECO:0000259" key="1">
    <source>
        <dbReference type="Pfam" id="PF13460"/>
    </source>
</evidence>
<protein>
    <recommendedName>
        <fullName evidence="1">NAD(P)-binding domain-containing protein</fullName>
    </recommendedName>
</protein>
<dbReference type="InParanoid" id="A0A078A491"/>
<name>A0A078A491_STYLE</name>
<dbReference type="Gene3D" id="3.40.50.720">
    <property type="entry name" value="NAD(P)-binding Rossmann-like Domain"/>
    <property type="match status" value="1"/>
</dbReference>
<dbReference type="Pfam" id="PF13460">
    <property type="entry name" value="NAD_binding_10"/>
    <property type="match status" value="1"/>
</dbReference>
<keyword evidence="3" id="KW-1185">Reference proteome</keyword>
<evidence type="ECO:0000313" key="3">
    <source>
        <dbReference type="Proteomes" id="UP000039865"/>
    </source>
</evidence>
<accession>A0A078A491</accession>
<dbReference type="SUPFAM" id="SSF51735">
    <property type="entry name" value="NAD(P)-binding Rossmann-fold domains"/>
    <property type="match status" value="1"/>
</dbReference>
<proteinExistence type="predicted"/>
<dbReference type="InterPro" id="IPR016040">
    <property type="entry name" value="NAD(P)-bd_dom"/>
</dbReference>
<dbReference type="InterPro" id="IPR036291">
    <property type="entry name" value="NAD(P)-bd_dom_sf"/>
</dbReference>
<dbReference type="EMBL" id="CCKQ01004417">
    <property type="protein sequence ID" value="CDW75574.1"/>
    <property type="molecule type" value="Genomic_DNA"/>
</dbReference>
<dbReference type="Proteomes" id="UP000039865">
    <property type="component" value="Unassembled WGS sequence"/>
</dbReference>
<dbReference type="PANTHER" id="PTHR14097">
    <property type="entry name" value="OXIDOREDUCTASE HTATIP2"/>
    <property type="match status" value="1"/>
</dbReference>
<dbReference type="AlphaFoldDB" id="A0A078A491"/>
<dbReference type="OrthoDB" id="283707at2759"/>
<reference evidence="2 3" key="1">
    <citation type="submission" date="2014-06" db="EMBL/GenBank/DDBJ databases">
        <authorList>
            <person name="Swart Estienne"/>
        </authorList>
    </citation>
    <scope>NUCLEOTIDE SEQUENCE [LARGE SCALE GENOMIC DNA]</scope>
    <source>
        <strain evidence="2 3">130c</strain>
    </source>
</reference>
<dbReference type="OMA" id="LGRTEWP"/>
<evidence type="ECO:0000313" key="2">
    <source>
        <dbReference type="EMBL" id="CDW75574.1"/>
    </source>
</evidence>